<accession>A0A9W9G2J4</accession>
<protein>
    <submittedName>
        <fullName evidence="2">Uncharacterized protein</fullName>
    </submittedName>
</protein>
<name>A0A9W9G2J4_9EURO</name>
<dbReference type="EMBL" id="JAPQKI010000003">
    <property type="protein sequence ID" value="KAJ5110107.1"/>
    <property type="molecule type" value="Genomic_DNA"/>
</dbReference>
<feature type="compositionally biased region" description="Polar residues" evidence="1">
    <location>
        <begin position="149"/>
        <end position="159"/>
    </location>
</feature>
<dbReference type="Proteomes" id="UP001149074">
    <property type="component" value="Unassembled WGS sequence"/>
</dbReference>
<comment type="caution">
    <text evidence="2">The sequence shown here is derived from an EMBL/GenBank/DDBJ whole genome shotgun (WGS) entry which is preliminary data.</text>
</comment>
<organism evidence="2 3">
    <name type="scientific">Penicillium argentinense</name>
    <dbReference type="NCBI Taxonomy" id="1131581"/>
    <lineage>
        <taxon>Eukaryota</taxon>
        <taxon>Fungi</taxon>
        <taxon>Dikarya</taxon>
        <taxon>Ascomycota</taxon>
        <taxon>Pezizomycotina</taxon>
        <taxon>Eurotiomycetes</taxon>
        <taxon>Eurotiomycetidae</taxon>
        <taxon>Eurotiales</taxon>
        <taxon>Aspergillaceae</taxon>
        <taxon>Penicillium</taxon>
    </lineage>
</organism>
<feature type="compositionally biased region" description="Basic residues" evidence="1">
    <location>
        <begin position="161"/>
        <end position="172"/>
    </location>
</feature>
<sequence length="178" mass="19382">MLLKRNLPFSYAFHFPPTINPAPPSTTSTAYLPATIKSTSTMNLQSGLYIITFALLTLLDLITAEAAPPPTQPSNHPSPKYNWRLDLYHKKQCSGSATNVSGVGSTCCRNDVPSGGALAFIKVDLDPHCKVSLYKDGKCSHDQRVGDIHSSSGSRCAVTSSKKKKKKKHIKSYKVDCQ</sequence>
<dbReference type="AlphaFoldDB" id="A0A9W9G2J4"/>
<keyword evidence="3" id="KW-1185">Reference proteome</keyword>
<dbReference type="RefSeq" id="XP_056478218.1">
    <property type="nucleotide sequence ID" value="XM_056615246.1"/>
</dbReference>
<evidence type="ECO:0000313" key="3">
    <source>
        <dbReference type="Proteomes" id="UP001149074"/>
    </source>
</evidence>
<proteinExistence type="predicted"/>
<feature type="region of interest" description="Disordered" evidence="1">
    <location>
        <begin position="143"/>
        <end position="178"/>
    </location>
</feature>
<reference evidence="2" key="1">
    <citation type="submission" date="2022-11" db="EMBL/GenBank/DDBJ databases">
        <authorList>
            <person name="Petersen C."/>
        </authorList>
    </citation>
    <scope>NUCLEOTIDE SEQUENCE</scope>
    <source>
        <strain evidence="2">IBT 30761</strain>
    </source>
</reference>
<gene>
    <name evidence="2" type="ORF">N7532_002752</name>
</gene>
<dbReference type="GeneID" id="81354225"/>
<dbReference type="OrthoDB" id="4312384at2759"/>
<evidence type="ECO:0000256" key="1">
    <source>
        <dbReference type="SAM" id="MobiDB-lite"/>
    </source>
</evidence>
<reference evidence="2" key="2">
    <citation type="journal article" date="2023" name="IMA Fungus">
        <title>Comparative genomic study of the Penicillium genus elucidates a diverse pangenome and 15 lateral gene transfer events.</title>
        <authorList>
            <person name="Petersen C."/>
            <person name="Sorensen T."/>
            <person name="Nielsen M.R."/>
            <person name="Sondergaard T.E."/>
            <person name="Sorensen J.L."/>
            <person name="Fitzpatrick D.A."/>
            <person name="Frisvad J.C."/>
            <person name="Nielsen K.L."/>
        </authorList>
    </citation>
    <scope>NUCLEOTIDE SEQUENCE</scope>
    <source>
        <strain evidence="2">IBT 30761</strain>
    </source>
</reference>
<evidence type="ECO:0000313" key="2">
    <source>
        <dbReference type="EMBL" id="KAJ5110107.1"/>
    </source>
</evidence>